<gene>
    <name evidence="1" type="ORF">AABB24_038433</name>
</gene>
<sequence>MVVAGAAALLEKRRRATRGLSRSLCCSFHRATGRRWLPGNWPAAAGPPVFADWRRKDRGRRILGRGEEAREERDPPAVLAVRWLSPENDGGGERGGYFANKEMERCGWFEREERKKVAEREEKR</sequence>
<keyword evidence="2" id="KW-1185">Reference proteome</keyword>
<accession>A0ABD2QXG2</accession>
<organism evidence="1 2">
    <name type="scientific">Solanum stoloniferum</name>
    <dbReference type="NCBI Taxonomy" id="62892"/>
    <lineage>
        <taxon>Eukaryota</taxon>
        <taxon>Viridiplantae</taxon>
        <taxon>Streptophyta</taxon>
        <taxon>Embryophyta</taxon>
        <taxon>Tracheophyta</taxon>
        <taxon>Spermatophyta</taxon>
        <taxon>Magnoliopsida</taxon>
        <taxon>eudicotyledons</taxon>
        <taxon>Gunneridae</taxon>
        <taxon>Pentapetalae</taxon>
        <taxon>asterids</taxon>
        <taxon>lamiids</taxon>
        <taxon>Solanales</taxon>
        <taxon>Solanaceae</taxon>
        <taxon>Solanoideae</taxon>
        <taxon>Solaneae</taxon>
        <taxon>Solanum</taxon>
    </lineage>
</organism>
<protein>
    <submittedName>
        <fullName evidence="1">Uncharacterized protein</fullName>
    </submittedName>
</protein>
<evidence type="ECO:0000313" key="1">
    <source>
        <dbReference type="EMBL" id="KAL3324248.1"/>
    </source>
</evidence>
<dbReference type="EMBL" id="JBJKTR010000023">
    <property type="protein sequence ID" value="KAL3324248.1"/>
    <property type="molecule type" value="Genomic_DNA"/>
</dbReference>
<reference evidence="1 2" key="1">
    <citation type="submission" date="2024-05" db="EMBL/GenBank/DDBJ databases">
        <title>De novo assembly of an allotetraploid wild potato.</title>
        <authorList>
            <person name="Hosaka A.J."/>
        </authorList>
    </citation>
    <scope>NUCLEOTIDE SEQUENCE [LARGE SCALE GENOMIC DNA]</scope>
    <source>
        <tissue evidence="1">Young leaves</tissue>
    </source>
</reference>
<name>A0ABD2QXG2_9SOLN</name>
<comment type="caution">
    <text evidence="1">The sequence shown here is derived from an EMBL/GenBank/DDBJ whole genome shotgun (WGS) entry which is preliminary data.</text>
</comment>
<dbReference type="Proteomes" id="UP001627284">
    <property type="component" value="Unassembled WGS sequence"/>
</dbReference>
<dbReference type="AlphaFoldDB" id="A0ABD2QXG2"/>
<evidence type="ECO:0000313" key="2">
    <source>
        <dbReference type="Proteomes" id="UP001627284"/>
    </source>
</evidence>
<proteinExistence type="predicted"/>